<sequence length="92" mass="9664">MLGHANNSSKGGANSPSEVPPLPQYLSLNPISFGNQKHVCAGDIKRVLGLPLTNMLDGNSLGVSQPRPLHPAAPKELKNIKESVQSGSKKAK</sequence>
<name>A0ACB9S5A0_9MYRT</name>
<organism evidence="1 2">
    <name type="scientific">Melastoma candidum</name>
    <dbReference type="NCBI Taxonomy" id="119954"/>
    <lineage>
        <taxon>Eukaryota</taxon>
        <taxon>Viridiplantae</taxon>
        <taxon>Streptophyta</taxon>
        <taxon>Embryophyta</taxon>
        <taxon>Tracheophyta</taxon>
        <taxon>Spermatophyta</taxon>
        <taxon>Magnoliopsida</taxon>
        <taxon>eudicotyledons</taxon>
        <taxon>Gunneridae</taxon>
        <taxon>Pentapetalae</taxon>
        <taxon>rosids</taxon>
        <taxon>malvids</taxon>
        <taxon>Myrtales</taxon>
        <taxon>Melastomataceae</taxon>
        <taxon>Melastomatoideae</taxon>
        <taxon>Melastomateae</taxon>
        <taxon>Melastoma</taxon>
    </lineage>
</organism>
<dbReference type="EMBL" id="CM042881">
    <property type="protein sequence ID" value="KAI4386120.1"/>
    <property type="molecule type" value="Genomic_DNA"/>
</dbReference>
<protein>
    <submittedName>
        <fullName evidence="1">Uncharacterized protein</fullName>
    </submittedName>
</protein>
<dbReference type="Proteomes" id="UP001057402">
    <property type="component" value="Chromosome 2"/>
</dbReference>
<gene>
    <name evidence="1" type="ORF">MLD38_004080</name>
</gene>
<accession>A0ACB9S5A0</accession>
<evidence type="ECO:0000313" key="2">
    <source>
        <dbReference type="Proteomes" id="UP001057402"/>
    </source>
</evidence>
<comment type="caution">
    <text evidence="1">The sequence shown here is derived from an EMBL/GenBank/DDBJ whole genome shotgun (WGS) entry which is preliminary data.</text>
</comment>
<evidence type="ECO:0000313" key="1">
    <source>
        <dbReference type="EMBL" id="KAI4386120.1"/>
    </source>
</evidence>
<keyword evidence="2" id="KW-1185">Reference proteome</keyword>
<reference evidence="2" key="1">
    <citation type="journal article" date="2023" name="Front. Plant Sci.">
        <title>Chromosomal-level genome assembly of Melastoma candidum provides insights into trichome evolution.</title>
        <authorList>
            <person name="Zhong Y."/>
            <person name="Wu W."/>
            <person name="Sun C."/>
            <person name="Zou P."/>
            <person name="Liu Y."/>
            <person name="Dai S."/>
            <person name="Zhou R."/>
        </authorList>
    </citation>
    <scope>NUCLEOTIDE SEQUENCE [LARGE SCALE GENOMIC DNA]</scope>
</reference>
<proteinExistence type="predicted"/>